<evidence type="ECO:0000259" key="10">
    <source>
        <dbReference type="PROSITE" id="PS50850"/>
    </source>
</evidence>
<evidence type="ECO:0000256" key="1">
    <source>
        <dbReference type="ARBA" id="ARBA00004651"/>
    </source>
</evidence>
<feature type="transmembrane region" description="Helical" evidence="9">
    <location>
        <begin position="202"/>
        <end position="221"/>
    </location>
</feature>
<dbReference type="PANTHER" id="PTHR43528:SF3">
    <property type="entry name" value="CITRATE-PROTON SYMPORTER"/>
    <property type="match status" value="1"/>
</dbReference>
<gene>
    <name evidence="11" type="ORF">F9L06_20895</name>
</gene>
<organism evidence="11 12">
    <name type="scientific">Brucella anthropi</name>
    <name type="common">Ochrobactrum anthropi</name>
    <dbReference type="NCBI Taxonomy" id="529"/>
    <lineage>
        <taxon>Bacteria</taxon>
        <taxon>Pseudomonadati</taxon>
        <taxon>Pseudomonadota</taxon>
        <taxon>Alphaproteobacteria</taxon>
        <taxon>Hyphomicrobiales</taxon>
        <taxon>Brucellaceae</taxon>
        <taxon>Brucella/Ochrobactrum group</taxon>
        <taxon>Brucella</taxon>
    </lineage>
</organism>
<comment type="similarity">
    <text evidence="2">Belongs to the major facilitator superfamily. Metabolite:H+ Symporter (MHS) family (TC 2.A.1.6) family.</text>
</comment>
<feature type="transmembrane region" description="Helical" evidence="9">
    <location>
        <begin position="414"/>
        <end position="431"/>
    </location>
</feature>
<keyword evidence="8 9" id="KW-0472">Membrane</keyword>
<dbReference type="GO" id="GO:0005886">
    <property type="term" value="C:plasma membrane"/>
    <property type="evidence" value="ECO:0007669"/>
    <property type="project" value="UniProtKB-SubCell"/>
</dbReference>
<dbReference type="PANTHER" id="PTHR43528">
    <property type="entry name" value="ALPHA-KETOGLUTARATE PERMEASE"/>
    <property type="match status" value="1"/>
</dbReference>
<evidence type="ECO:0000256" key="3">
    <source>
        <dbReference type="ARBA" id="ARBA00022448"/>
    </source>
</evidence>
<dbReference type="FunFam" id="1.20.1250.20:FF:000001">
    <property type="entry name" value="Dicarboxylate MFS transporter"/>
    <property type="match status" value="1"/>
</dbReference>
<keyword evidence="5 9" id="KW-0812">Transmembrane</keyword>
<dbReference type="PROSITE" id="PS00217">
    <property type="entry name" value="SUGAR_TRANSPORT_2"/>
    <property type="match status" value="1"/>
</dbReference>
<comment type="caution">
    <text evidence="11">The sequence shown here is derived from an EMBL/GenBank/DDBJ whole genome shotgun (WGS) entry which is preliminary data.</text>
</comment>
<name>A0A6I0DPE1_BRUAN</name>
<comment type="subcellular location">
    <subcellularLocation>
        <location evidence="1">Cell membrane</location>
        <topology evidence="1">Multi-pass membrane protein</topology>
    </subcellularLocation>
</comment>
<dbReference type="PROSITE" id="PS50850">
    <property type="entry name" value="MFS"/>
    <property type="match status" value="1"/>
</dbReference>
<feature type="transmembrane region" description="Helical" evidence="9">
    <location>
        <begin position="167"/>
        <end position="190"/>
    </location>
</feature>
<dbReference type="PROSITE" id="PS00216">
    <property type="entry name" value="SUGAR_TRANSPORT_1"/>
    <property type="match status" value="1"/>
</dbReference>
<dbReference type="Proteomes" id="UP000441102">
    <property type="component" value="Unassembled WGS sequence"/>
</dbReference>
<feature type="transmembrane region" description="Helical" evidence="9">
    <location>
        <begin position="380"/>
        <end position="402"/>
    </location>
</feature>
<reference evidence="11 12" key="1">
    <citation type="submission" date="2019-09" db="EMBL/GenBank/DDBJ databases">
        <title>Taxonomic organization of the family Brucellaceae based on a phylogenomic approach.</title>
        <authorList>
            <person name="Leclercq S."/>
            <person name="Cloeckaert A."/>
            <person name="Zygmunt M.S."/>
        </authorList>
    </citation>
    <scope>NUCLEOTIDE SEQUENCE [LARGE SCALE GENOMIC DNA]</scope>
    <source>
        <strain evidence="11 12">CCUG 34461</strain>
    </source>
</reference>
<evidence type="ECO:0000256" key="4">
    <source>
        <dbReference type="ARBA" id="ARBA00022475"/>
    </source>
</evidence>
<dbReference type="InterPro" id="IPR020846">
    <property type="entry name" value="MFS_dom"/>
</dbReference>
<keyword evidence="6" id="KW-0769">Symport</keyword>
<evidence type="ECO:0000256" key="8">
    <source>
        <dbReference type="ARBA" id="ARBA00023136"/>
    </source>
</evidence>
<feature type="transmembrane region" description="Helical" evidence="9">
    <location>
        <begin position="42"/>
        <end position="60"/>
    </location>
</feature>
<dbReference type="SUPFAM" id="SSF103473">
    <property type="entry name" value="MFS general substrate transporter"/>
    <property type="match status" value="1"/>
</dbReference>
<feature type="domain" description="Major facilitator superfamily (MFS) profile" evidence="10">
    <location>
        <begin position="30"/>
        <end position="435"/>
    </location>
</feature>
<feature type="transmembrane region" description="Helical" evidence="9">
    <location>
        <begin position="320"/>
        <end position="339"/>
    </location>
</feature>
<keyword evidence="7 9" id="KW-1133">Transmembrane helix</keyword>
<feature type="transmembrane region" description="Helical" evidence="9">
    <location>
        <begin position="101"/>
        <end position="120"/>
    </location>
</feature>
<dbReference type="InterPro" id="IPR011701">
    <property type="entry name" value="MFS"/>
</dbReference>
<feature type="transmembrane region" description="Helical" evidence="9">
    <location>
        <begin position="126"/>
        <end position="146"/>
    </location>
</feature>
<sequence>MNGTLESVIADGTAGGLEQDKSAVKNNISSVAAVTLGNALEFYDFTIYSIFAAVIARQFFPLETPFGGLLLSVAVFGVGFLTRPLGGIVIGAYADRAGRKAAMTLTILLMAAGTGLLAIIPPYASIGIAAPILVVVARLIQGFSAGGEMGPATTYLLERAPSHRRGLYTSWQSASQGIAFLIAGIIGFALIEALPAESLESWGWRLPFLLGILIAPVGMYIRNRLPETIEHEQAHSTTKAVLTDVLTEHRRTVVLAGLAIAGGAVTMYISSYMTTYALTTLHLPAGVSMLATLVTGLTMAVMSLVGGWLSDRYGRKMVMIIPRVLLALAAYPAFMLITYQQTGTALLLMVALLVTLHSLNAGVMLGMIPESFPRRVRSIGLSFSYAVAVTIFGGTAQFVVTWLISVTGSPMAPAWYLVVANAVAVIAMLLMRETRHVSLDD</sequence>
<evidence type="ECO:0000256" key="2">
    <source>
        <dbReference type="ARBA" id="ARBA00008240"/>
    </source>
</evidence>
<dbReference type="InterPro" id="IPR005829">
    <property type="entry name" value="Sugar_transporter_CS"/>
</dbReference>
<feature type="transmembrane region" description="Helical" evidence="9">
    <location>
        <begin position="66"/>
        <end position="94"/>
    </location>
</feature>
<feature type="transmembrane region" description="Helical" evidence="9">
    <location>
        <begin position="345"/>
        <end position="368"/>
    </location>
</feature>
<evidence type="ECO:0000256" key="6">
    <source>
        <dbReference type="ARBA" id="ARBA00022847"/>
    </source>
</evidence>
<protein>
    <submittedName>
        <fullName evidence="11">MFS transporter</fullName>
    </submittedName>
</protein>
<evidence type="ECO:0000256" key="5">
    <source>
        <dbReference type="ARBA" id="ARBA00022692"/>
    </source>
</evidence>
<dbReference type="Gene3D" id="1.20.1250.20">
    <property type="entry name" value="MFS general substrate transporter like domains"/>
    <property type="match status" value="2"/>
</dbReference>
<feature type="transmembrane region" description="Helical" evidence="9">
    <location>
        <begin position="285"/>
        <end position="308"/>
    </location>
</feature>
<dbReference type="InterPro" id="IPR036259">
    <property type="entry name" value="MFS_trans_sf"/>
</dbReference>
<feature type="transmembrane region" description="Helical" evidence="9">
    <location>
        <begin position="253"/>
        <end position="273"/>
    </location>
</feature>
<dbReference type="AlphaFoldDB" id="A0A6I0DPE1"/>
<evidence type="ECO:0000256" key="7">
    <source>
        <dbReference type="ARBA" id="ARBA00022989"/>
    </source>
</evidence>
<proteinExistence type="inferred from homology"/>
<dbReference type="Pfam" id="PF07690">
    <property type="entry name" value="MFS_1"/>
    <property type="match status" value="1"/>
</dbReference>
<dbReference type="EMBL" id="WBWX01000010">
    <property type="protein sequence ID" value="KAB2792967.1"/>
    <property type="molecule type" value="Genomic_DNA"/>
</dbReference>
<dbReference type="RefSeq" id="WP_151576900.1">
    <property type="nucleotide sequence ID" value="NZ_WBWX01000010.1"/>
</dbReference>
<accession>A0A6I0DPE1</accession>
<evidence type="ECO:0000313" key="12">
    <source>
        <dbReference type="Proteomes" id="UP000441102"/>
    </source>
</evidence>
<keyword evidence="4" id="KW-1003">Cell membrane</keyword>
<dbReference type="GO" id="GO:0015293">
    <property type="term" value="F:symporter activity"/>
    <property type="evidence" value="ECO:0007669"/>
    <property type="project" value="UniProtKB-KW"/>
</dbReference>
<evidence type="ECO:0000313" key="11">
    <source>
        <dbReference type="EMBL" id="KAB2792967.1"/>
    </source>
</evidence>
<keyword evidence="3" id="KW-0813">Transport</keyword>
<evidence type="ECO:0000256" key="9">
    <source>
        <dbReference type="SAM" id="Phobius"/>
    </source>
</evidence>
<dbReference type="InterPro" id="IPR051084">
    <property type="entry name" value="H+-coupled_symporters"/>
</dbReference>